<organism evidence="1">
    <name type="scientific">Anguilla anguilla</name>
    <name type="common">European freshwater eel</name>
    <name type="synonym">Muraena anguilla</name>
    <dbReference type="NCBI Taxonomy" id="7936"/>
    <lineage>
        <taxon>Eukaryota</taxon>
        <taxon>Metazoa</taxon>
        <taxon>Chordata</taxon>
        <taxon>Craniata</taxon>
        <taxon>Vertebrata</taxon>
        <taxon>Euteleostomi</taxon>
        <taxon>Actinopterygii</taxon>
        <taxon>Neopterygii</taxon>
        <taxon>Teleostei</taxon>
        <taxon>Anguilliformes</taxon>
        <taxon>Anguillidae</taxon>
        <taxon>Anguilla</taxon>
    </lineage>
</organism>
<evidence type="ECO:0000313" key="1">
    <source>
        <dbReference type="EMBL" id="JAH85193.1"/>
    </source>
</evidence>
<dbReference type="EMBL" id="GBXM01023384">
    <property type="protein sequence ID" value="JAH85193.1"/>
    <property type="molecule type" value="Transcribed_RNA"/>
</dbReference>
<reference evidence="1" key="2">
    <citation type="journal article" date="2015" name="Fish Shellfish Immunol.">
        <title>Early steps in the European eel (Anguilla anguilla)-Vibrio vulnificus interaction in the gills: Role of the RtxA13 toxin.</title>
        <authorList>
            <person name="Callol A."/>
            <person name="Pajuelo D."/>
            <person name="Ebbesson L."/>
            <person name="Teles M."/>
            <person name="MacKenzie S."/>
            <person name="Amaro C."/>
        </authorList>
    </citation>
    <scope>NUCLEOTIDE SEQUENCE</scope>
</reference>
<protein>
    <submittedName>
        <fullName evidence="1">Uncharacterized protein</fullName>
    </submittedName>
</protein>
<sequence>MSGYVFCLCDLQLLLTTKKNCNDVHSCI</sequence>
<name>A0A0E9W6T1_ANGAN</name>
<reference evidence="1" key="1">
    <citation type="submission" date="2014-11" db="EMBL/GenBank/DDBJ databases">
        <authorList>
            <person name="Amaro Gonzalez C."/>
        </authorList>
    </citation>
    <scope>NUCLEOTIDE SEQUENCE</scope>
</reference>
<proteinExistence type="predicted"/>
<dbReference type="AlphaFoldDB" id="A0A0E9W6T1"/>
<accession>A0A0E9W6T1</accession>